<dbReference type="PANTHER" id="PTHR34285">
    <property type="entry name" value="OS08G0510800 PROTEIN"/>
    <property type="match status" value="1"/>
</dbReference>
<reference evidence="2 3" key="1">
    <citation type="journal article" date="2020" name="Mol. Plant">
        <title>The Chromosome-Based Rubber Tree Genome Provides New Insights into Spurge Genome Evolution and Rubber Biosynthesis.</title>
        <authorList>
            <person name="Liu J."/>
            <person name="Shi C."/>
            <person name="Shi C.C."/>
            <person name="Li W."/>
            <person name="Zhang Q.J."/>
            <person name="Zhang Y."/>
            <person name="Li K."/>
            <person name="Lu H.F."/>
            <person name="Shi C."/>
            <person name="Zhu S.T."/>
            <person name="Xiao Z.Y."/>
            <person name="Nan H."/>
            <person name="Yue Y."/>
            <person name="Zhu X.G."/>
            <person name="Wu Y."/>
            <person name="Hong X.N."/>
            <person name="Fan G.Y."/>
            <person name="Tong Y."/>
            <person name="Zhang D."/>
            <person name="Mao C.L."/>
            <person name="Liu Y.L."/>
            <person name="Hao S.J."/>
            <person name="Liu W.Q."/>
            <person name="Lv M.Q."/>
            <person name="Zhang H.B."/>
            <person name="Liu Y."/>
            <person name="Hu-Tang G.R."/>
            <person name="Wang J.P."/>
            <person name="Wang J.H."/>
            <person name="Sun Y.H."/>
            <person name="Ni S.B."/>
            <person name="Chen W.B."/>
            <person name="Zhang X.C."/>
            <person name="Jiao Y.N."/>
            <person name="Eichler E.E."/>
            <person name="Li G.H."/>
            <person name="Liu X."/>
            <person name="Gao L.Z."/>
        </authorList>
    </citation>
    <scope>NUCLEOTIDE SEQUENCE [LARGE SCALE GENOMIC DNA]</scope>
    <source>
        <strain evidence="3">cv. GT1</strain>
        <tissue evidence="2">Leaf</tissue>
    </source>
</reference>
<accession>A0A6A6MUQ5</accession>
<evidence type="ECO:0000313" key="3">
    <source>
        <dbReference type="Proteomes" id="UP000467840"/>
    </source>
</evidence>
<proteinExistence type="predicted"/>
<comment type="caution">
    <text evidence="2">The sequence shown here is derived from an EMBL/GenBank/DDBJ whole genome shotgun (WGS) entry which is preliminary data.</text>
</comment>
<organism evidence="2 3">
    <name type="scientific">Hevea brasiliensis</name>
    <name type="common">Para rubber tree</name>
    <name type="synonym">Siphonia brasiliensis</name>
    <dbReference type="NCBI Taxonomy" id="3981"/>
    <lineage>
        <taxon>Eukaryota</taxon>
        <taxon>Viridiplantae</taxon>
        <taxon>Streptophyta</taxon>
        <taxon>Embryophyta</taxon>
        <taxon>Tracheophyta</taxon>
        <taxon>Spermatophyta</taxon>
        <taxon>Magnoliopsida</taxon>
        <taxon>eudicotyledons</taxon>
        <taxon>Gunneridae</taxon>
        <taxon>Pentapetalae</taxon>
        <taxon>rosids</taxon>
        <taxon>fabids</taxon>
        <taxon>Malpighiales</taxon>
        <taxon>Euphorbiaceae</taxon>
        <taxon>Crotonoideae</taxon>
        <taxon>Micrandreae</taxon>
        <taxon>Hevea</taxon>
    </lineage>
</organism>
<feature type="region of interest" description="Disordered" evidence="1">
    <location>
        <begin position="132"/>
        <end position="162"/>
    </location>
</feature>
<feature type="region of interest" description="Disordered" evidence="1">
    <location>
        <begin position="361"/>
        <end position="387"/>
    </location>
</feature>
<dbReference type="EMBL" id="JAAGAX010000005">
    <property type="protein sequence ID" value="KAF2316315.1"/>
    <property type="molecule type" value="Genomic_DNA"/>
</dbReference>
<keyword evidence="3" id="KW-1185">Reference proteome</keyword>
<dbReference type="PANTHER" id="PTHR34285:SF6">
    <property type="entry name" value="TRANSMEMBRANE PROTEIN"/>
    <property type="match status" value="1"/>
</dbReference>
<evidence type="ECO:0000313" key="2">
    <source>
        <dbReference type="EMBL" id="KAF2316315.1"/>
    </source>
</evidence>
<feature type="compositionally biased region" description="Basic and acidic residues" evidence="1">
    <location>
        <begin position="361"/>
        <end position="371"/>
    </location>
</feature>
<sequence>MKLSLNLPDDDNNGNPILKAKLPISIFNQPFTSIFTTATNSFSDLQFSVSTNFPSGPSLKLSYSPPTTTTTTTPFSPISVSLKSGLGLFGSPHNSPLVFSAHFSLSTANPIAIIPTFSLHFKPQLGDFSLHKSTASSSDPNPDSDSGTHLVDVSHLDSSSSSNLEFGNVYVPDPAGSMGWQEVKLEPCTGKEKVGFANANPNDIDGVYAHNSGIGFLPDRHLVSGDGKKGGFPSGVAVKARTVVPLSKRLKVNLRWGVNLPGDMGLKMPYLTVNKIGVERVEEVKETKEKSNENNKGDLELLKGMCFWMRRDLEIIEKENRDMKQILEDMRSGVSTRNLRRESTGVGKNLVPASSDRLGEFRQWKSKKSDEAIGQTELKKPANPVTDLESELQKAIKAAAS</sequence>
<feature type="compositionally biased region" description="Low complexity" evidence="1">
    <location>
        <begin position="136"/>
        <end position="162"/>
    </location>
</feature>
<protein>
    <submittedName>
        <fullName evidence="2">Uncharacterized protein</fullName>
    </submittedName>
</protein>
<evidence type="ECO:0000256" key="1">
    <source>
        <dbReference type="SAM" id="MobiDB-lite"/>
    </source>
</evidence>
<name>A0A6A6MUQ5_HEVBR</name>
<gene>
    <name evidence="2" type="ORF">GH714_041656</name>
</gene>
<dbReference type="AlphaFoldDB" id="A0A6A6MUQ5"/>
<dbReference type="Proteomes" id="UP000467840">
    <property type="component" value="Chromosome 15"/>
</dbReference>